<dbReference type="STRING" id="152268.A6K24_09710"/>
<evidence type="ECO:0000256" key="8">
    <source>
        <dbReference type="ARBA" id="ARBA00022679"/>
    </source>
</evidence>
<dbReference type="FunFam" id="3.30.70.1170:FF:000003">
    <property type="entry name" value="16S rRNA (Cytosine(967)-C(5))-methyltransferase RsmB"/>
    <property type="match status" value="1"/>
</dbReference>
<dbReference type="GO" id="GO:0005737">
    <property type="term" value="C:cytoplasm"/>
    <property type="evidence" value="ECO:0007669"/>
    <property type="project" value="UniProtKB-SubCell"/>
</dbReference>
<dbReference type="PANTHER" id="PTHR22807:SF53">
    <property type="entry name" value="RIBOSOMAL RNA SMALL SUBUNIT METHYLTRANSFERASE B-RELATED"/>
    <property type="match status" value="1"/>
</dbReference>
<comment type="function">
    <text evidence="1">Specifically methylates the cytosine at position 967 (m5C967) of 16S rRNA.</text>
</comment>
<dbReference type="RefSeq" id="WP_066338024.1">
    <property type="nucleotide sequence ID" value="NZ_LWSG01000042.1"/>
</dbReference>
<dbReference type="EC" id="2.1.1.176" evidence="4"/>
<evidence type="ECO:0000256" key="12">
    <source>
        <dbReference type="ARBA" id="ARBA00031088"/>
    </source>
</evidence>
<evidence type="ECO:0000256" key="3">
    <source>
        <dbReference type="ARBA" id="ARBA00007494"/>
    </source>
</evidence>
<evidence type="ECO:0000256" key="5">
    <source>
        <dbReference type="ARBA" id="ARBA00022490"/>
    </source>
</evidence>
<dbReference type="InterPro" id="IPR035926">
    <property type="entry name" value="NusB-like_sf"/>
</dbReference>
<dbReference type="InterPro" id="IPR049560">
    <property type="entry name" value="MeTrfase_RsmB-F_NOP2_cat"/>
</dbReference>
<dbReference type="PRINTS" id="PR02008">
    <property type="entry name" value="RCMTFAMILY"/>
</dbReference>
<sequence>MKKQPNSVRDVAVEILLQVEKNQAYSNLLLNSMIKKHKVNEKDIALLTEIVYGTLQRRETLDYFLAGFLKKAKKIEAWVQILLRISIYQMVYLDRIPERAIFFEAVEIAKKRGHKGIAAFVNGVLRSVQREGLPTFDDISDSVERLAIKTSHPSWLVDKWVKQFGYEETEKMCEVNLMPPSQTARVNQTKTTVDELFHDLTNKGIMVEHGDLSEDAIKGMKGNLALTEAFSKGLLTIQDESSMLVARALNPQEGEKVLDACAAPGGKSTHIAERMKGTGTVHSLDLHEHKVKLIKQQADRLQLENIIPEALDTRLAGNRFEKESFDRILVDAPCSGFGVIRRKPDIKYTKNQEDVLKLADLQHNILQAVAPLLKRDGVLVYSTCTIDKEENSDVVQTFLESHPEFVRDQASVKYLPEKLQPIFQNGEVQLLPHYFGTDGFYIACLRKKG</sequence>
<evidence type="ECO:0000256" key="13">
    <source>
        <dbReference type="ARBA" id="ARBA00047283"/>
    </source>
</evidence>
<feature type="binding site" evidence="14">
    <location>
        <begin position="261"/>
        <end position="267"/>
    </location>
    <ligand>
        <name>S-adenosyl-L-methionine</name>
        <dbReference type="ChEBI" id="CHEBI:59789"/>
    </ligand>
</feature>
<gene>
    <name evidence="16" type="ORF">A6K24_09710</name>
</gene>
<evidence type="ECO:0000256" key="7">
    <source>
        <dbReference type="ARBA" id="ARBA00022603"/>
    </source>
</evidence>
<name>A0A179SP15_9BACI</name>
<dbReference type="InterPro" id="IPR006027">
    <property type="entry name" value="NusB_RsmB_TIM44"/>
</dbReference>
<dbReference type="FunFam" id="1.10.940.10:FF:000006">
    <property type="entry name" value="16S rRNA (Cytosine(967)-C(5))-methyltransferase RsmB"/>
    <property type="match status" value="1"/>
</dbReference>
<evidence type="ECO:0000256" key="10">
    <source>
        <dbReference type="ARBA" id="ARBA00022884"/>
    </source>
</evidence>
<dbReference type="Proteomes" id="UP000078534">
    <property type="component" value="Unassembled WGS sequence"/>
</dbReference>
<evidence type="ECO:0000256" key="14">
    <source>
        <dbReference type="PROSITE-ProRule" id="PRU01023"/>
    </source>
</evidence>
<dbReference type="CDD" id="cd02440">
    <property type="entry name" value="AdoMet_MTases"/>
    <property type="match status" value="1"/>
</dbReference>
<keyword evidence="7 14" id="KW-0489">Methyltransferase</keyword>
<dbReference type="PROSITE" id="PS51686">
    <property type="entry name" value="SAM_MT_RSMB_NOP"/>
    <property type="match status" value="1"/>
</dbReference>
<comment type="similarity">
    <text evidence="3 14">Belongs to the class I-like SAM-binding methyltransferase superfamily. RsmB/NOP family.</text>
</comment>
<feature type="binding site" evidence="14">
    <location>
        <position position="285"/>
    </location>
    <ligand>
        <name>S-adenosyl-L-methionine</name>
        <dbReference type="ChEBI" id="CHEBI:59789"/>
    </ligand>
</feature>
<dbReference type="Gene3D" id="3.40.50.150">
    <property type="entry name" value="Vaccinia Virus protein VP39"/>
    <property type="match status" value="1"/>
</dbReference>
<evidence type="ECO:0000259" key="15">
    <source>
        <dbReference type="PROSITE" id="PS51686"/>
    </source>
</evidence>
<keyword evidence="10 14" id="KW-0694">RNA-binding</keyword>
<dbReference type="PROSITE" id="PS01153">
    <property type="entry name" value="NOL1_NOP2_SUN"/>
    <property type="match status" value="1"/>
</dbReference>
<comment type="catalytic activity">
    <reaction evidence="13">
        <text>cytidine(967) in 16S rRNA + S-adenosyl-L-methionine = 5-methylcytidine(967) in 16S rRNA + S-adenosyl-L-homocysteine + H(+)</text>
        <dbReference type="Rhea" id="RHEA:42748"/>
        <dbReference type="Rhea" id="RHEA-COMP:10219"/>
        <dbReference type="Rhea" id="RHEA-COMP:10220"/>
        <dbReference type="ChEBI" id="CHEBI:15378"/>
        <dbReference type="ChEBI" id="CHEBI:57856"/>
        <dbReference type="ChEBI" id="CHEBI:59789"/>
        <dbReference type="ChEBI" id="CHEBI:74483"/>
        <dbReference type="ChEBI" id="CHEBI:82748"/>
        <dbReference type="EC" id="2.1.1.176"/>
    </reaction>
</comment>
<protein>
    <recommendedName>
        <fullName evidence="4">16S rRNA (cytosine(967)-C(5))-methyltransferase</fullName>
        <ecNumber evidence="4">2.1.1.176</ecNumber>
    </recommendedName>
    <alternativeName>
        <fullName evidence="11">16S rRNA m5C967 methyltransferase</fullName>
    </alternativeName>
    <alternativeName>
        <fullName evidence="12">rRNA (cytosine-C(5)-)-methyltransferase RsmB</fullName>
    </alternativeName>
</protein>
<evidence type="ECO:0000313" key="16">
    <source>
        <dbReference type="EMBL" id="OAS83435.1"/>
    </source>
</evidence>
<evidence type="ECO:0000256" key="9">
    <source>
        <dbReference type="ARBA" id="ARBA00022691"/>
    </source>
</evidence>
<dbReference type="PANTHER" id="PTHR22807">
    <property type="entry name" value="NOP2 YEAST -RELATED NOL1/NOP2/FMU SUN DOMAIN-CONTAINING"/>
    <property type="match status" value="1"/>
</dbReference>
<evidence type="ECO:0000256" key="1">
    <source>
        <dbReference type="ARBA" id="ARBA00002724"/>
    </source>
</evidence>
<keyword evidence="17" id="KW-1185">Reference proteome</keyword>
<dbReference type="Pfam" id="PF01029">
    <property type="entry name" value="NusB"/>
    <property type="match status" value="1"/>
</dbReference>
<dbReference type="Pfam" id="PF01189">
    <property type="entry name" value="Methyltr_RsmB-F"/>
    <property type="match status" value="1"/>
</dbReference>
<evidence type="ECO:0000256" key="11">
    <source>
        <dbReference type="ARBA" id="ARBA00030399"/>
    </source>
</evidence>
<dbReference type="Gene3D" id="3.30.70.1170">
    <property type="entry name" value="Sun protein, domain 3"/>
    <property type="match status" value="1"/>
</dbReference>
<dbReference type="SUPFAM" id="SSF53335">
    <property type="entry name" value="S-adenosyl-L-methionine-dependent methyltransferases"/>
    <property type="match status" value="1"/>
</dbReference>
<feature type="binding site" evidence="14">
    <location>
        <position position="312"/>
    </location>
    <ligand>
        <name>S-adenosyl-L-methionine</name>
        <dbReference type="ChEBI" id="CHEBI:59789"/>
    </ligand>
</feature>
<accession>A0A179SP15</accession>
<dbReference type="GO" id="GO:0006355">
    <property type="term" value="P:regulation of DNA-templated transcription"/>
    <property type="evidence" value="ECO:0007669"/>
    <property type="project" value="InterPro"/>
</dbReference>
<dbReference type="Gene3D" id="1.10.940.10">
    <property type="entry name" value="NusB-like"/>
    <property type="match status" value="1"/>
</dbReference>
<keyword evidence="5" id="KW-0963">Cytoplasm</keyword>
<dbReference type="InterPro" id="IPR018314">
    <property type="entry name" value="RsmB/NOL1/NOP2-like_CS"/>
</dbReference>
<dbReference type="NCBIfam" id="NF011494">
    <property type="entry name" value="PRK14902.1"/>
    <property type="match status" value="1"/>
</dbReference>
<dbReference type="GO" id="GO:0008649">
    <property type="term" value="F:rRNA methyltransferase activity"/>
    <property type="evidence" value="ECO:0007669"/>
    <property type="project" value="InterPro"/>
</dbReference>
<keyword evidence="9 14" id="KW-0949">S-adenosyl-L-methionine</keyword>
<feature type="active site" description="Nucleophile" evidence="14">
    <location>
        <position position="384"/>
    </location>
</feature>
<evidence type="ECO:0000256" key="4">
    <source>
        <dbReference type="ARBA" id="ARBA00012140"/>
    </source>
</evidence>
<dbReference type="InterPro" id="IPR054728">
    <property type="entry name" value="RsmB-like_ferredoxin"/>
</dbReference>
<dbReference type="NCBIfam" id="TIGR00563">
    <property type="entry name" value="rsmB"/>
    <property type="match status" value="1"/>
</dbReference>
<evidence type="ECO:0000313" key="17">
    <source>
        <dbReference type="Proteomes" id="UP000078534"/>
    </source>
</evidence>
<evidence type="ECO:0000256" key="2">
    <source>
        <dbReference type="ARBA" id="ARBA00004496"/>
    </source>
</evidence>
<comment type="caution">
    <text evidence="16">The sequence shown here is derived from an EMBL/GenBank/DDBJ whole genome shotgun (WGS) entry which is preliminary data.</text>
</comment>
<feature type="binding site" evidence="14">
    <location>
        <position position="331"/>
    </location>
    <ligand>
        <name>S-adenosyl-L-methionine</name>
        <dbReference type="ChEBI" id="CHEBI:59789"/>
    </ligand>
</feature>
<dbReference type="InterPro" id="IPR001678">
    <property type="entry name" value="MeTrfase_RsmB-F_NOP2_dom"/>
</dbReference>
<keyword evidence="6" id="KW-0698">rRNA processing</keyword>
<dbReference type="InterPro" id="IPR023267">
    <property type="entry name" value="RCMT"/>
</dbReference>
<organism evidence="16 17">
    <name type="scientific">Metabacillus litoralis</name>
    <dbReference type="NCBI Taxonomy" id="152268"/>
    <lineage>
        <taxon>Bacteria</taxon>
        <taxon>Bacillati</taxon>
        <taxon>Bacillota</taxon>
        <taxon>Bacilli</taxon>
        <taxon>Bacillales</taxon>
        <taxon>Bacillaceae</taxon>
        <taxon>Metabacillus</taxon>
    </lineage>
</organism>
<feature type="domain" description="SAM-dependent MTase RsmB/NOP-type" evidence="15">
    <location>
        <begin position="172"/>
        <end position="448"/>
    </location>
</feature>
<dbReference type="InterPro" id="IPR004573">
    <property type="entry name" value="rRNA_ssu_MeTfrase_B"/>
</dbReference>
<dbReference type="Pfam" id="PF22458">
    <property type="entry name" value="RsmF-B_ferredox"/>
    <property type="match status" value="1"/>
</dbReference>
<proteinExistence type="inferred from homology"/>
<comment type="subcellular location">
    <subcellularLocation>
        <location evidence="2">Cytoplasm</location>
    </subcellularLocation>
</comment>
<dbReference type="SUPFAM" id="SSF48013">
    <property type="entry name" value="NusB-like"/>
    <property type="match status" value="1"/>
</dbReference>
<reference evidence="17" key="1">
    <citation type="submission" date="2016-04" db="EMBL/GenBank/DDBJ databases">
        <authorList>
            <person name="Lyu Z."/>
            <person name="Lyu W."/>
        </authorList>
    </citation>
    <scope>NUCLEOTIDE SEQUENCE [LARGE SCALE GENOMIC DNA]</scope>
    <source>
        <strain evidence="17">C44</strain>
    </source>
</reference>
<dbReference type="FunFam" id="3.40.50.150:FF:000022">
    <property type="entry name" value="Ribosomal RNA small subunit methyltransferase B"/>
    <property type="match status" value="1"/>
</dbReference>
<dbReference type="AlphaFoldDB" id="A0A179SP15"/>
<keyword evidence="8 14" id="KW-0808">Transferase</keyword>
<dbReference type="EMBL" id="LWSG01000042">
    <property type="protein sequence ID" value="OAS83435.1"/>
    <property type="molecule type" value="Genomic_DNA"/>
</dbReference>
<evidence type="ECO:0000256" key="6">
    <source>
        <dbReference type="ARBA" id="ARBA00022552"/>
    </source>
</evidence>
<dbReference type="OrthoDB" id="9810297at2"/>
<dbReference type="GO" id="GO:0003723">
    <property type="term" value="F:RNA binding"/>
    <property type="evidence" value="ECO:0007669"/>
    <property type="project" value="UniProtKB-UniRule"/>
</dbReference>
<dbReference type="InterPro" id="IPR029063">
    <property type="entry name" value="SAM-dependent_MTases_sf"/>
</dbReference>